<dbReference type="AlphaFoldDB" id="A0A9P8I7Z5"/>
<protein>
    <recommendedName>
        <fullName evidence="1">DUF7587 domain-containing protein</fullName>
    </recommendedName>
</protein>
<evidence type="ECO:0000313" key="2">
    <source>
        <dbReference type="EMBL" id="KAH0538359.1"/>
    </source>
</evidence>
<sequence>MKYDGEGLFAEDTDTEVNFGSRDCRLLDHVERHLDWGNRDPTPFISMYRMYSDEDVAFVEAERRVRRGKKDVRVYKIDMRESGERTEYRNIRLPAEKLDFDIPEMFSNLSLSLKFMDLKEGRFLAHLHRV</sequence>
<dbReference type="Proteomes" id="UP000698800">
    <property type="component" value="Unassembled WGS sequence"/>
</dbReference>
<dbReference type="InterPro" id="IPR056009">
    <property type="entry name" value="DUF7587"/>
</dbReference>
<accession>A0A9P8I7Z5</accession>
<dbReference type="EMBL" id="JAGHQL010000112">
    <property type="protein sequence ID" value="KAH0538359.1"/>
    <property type="molecule type" value="Genomic_DNA"/>
</dbReference>
<proteinExistence type="predicted"/>
<evidence type="ECO:0000259" key="1">
    <source>
        <dbReference type="Pfam" id="PF24494"/>
    </source>
</evidence>
<feature type="domain" description="DUF7587" evidence="1">
    <location>
        <begin position="21"/>
        <end position="90"/>
    </location>
</feature>
<comment type="caution">
    <text evidence="2">The sequence shown here is derived from an EMBL/GenBank/DDBJ whole genome shotgun (WGS) entry which is preliminary data.</text>
</comment>
<gene>
    <name evidence="2" type="ORF">FGG08_005054</name>
</gene>
<evidence type="ECO:0000313" key="3">
    <source>
        <dbReference type="Proteomes" id="UP000698800"/>
    </source>
</evidence>
<organism evidence="2 3">
    <name type="scientific">Glutinoglossum americanum</name>
    <dbReference type="NCBI Taxonomy" id="1670608"/>
    <lineage>
        <taxon>Eukaryota</taxon>
        <taxon>Fungi</taxon>
        <taxon>Dikarya</taxon>
        <taxon>Ascomycota</taxon>
        <taxon>Pezizomycotina</taxon>
        <taxon>Geoglossomycetes</taxon>
        <taxon>Geoglossales</taxon>
        <taxon>Geoglossaceae</taxon>
        <taxon>Glutinoglossum</taxon>
    </lineage>
</organism>
<keyword evidence="3" id="KW-1185">Reference proteome</keyword>
<dbReference type="OrthoDB" id="88561at2759"/>
<name>A0A9P8I7Z5_9PEZI</name>
<dbReference type="Pfam" id="PF24494">
    <property type="entry name" value="DUF7587"/>
    <property type="match status" value="1"/>
</dbReference>
<reference evidence="2" key="1">
    <citation type="submission" date="2021-03" db="EMBL/GenBank/DDBJ databases">
        <title>Comparative genomics and phylogenomic investigation of the class Geoglossomycetes provide insights into ecological specialization and systematics.</title>
        <authorList>
            <person name="Melie T."/>
            <person name="Pirro S."/>
            <person name="Miller A.N."/>
            <person name="Quandt A."/>
        </authorList>
    </citation>
    <scope>NUCLEOTIDE SEQUENCE</scope>
    <source>
        <strain evidence="2">GBOQ0MN5Z8</strain>
    </source>
</reference>